<sequence length="198" mass="22629">MEDEAECQAIMEDECSSSSRRGSRRASLVWDGNDVVVVGRPVAEETAALQPQVVPPGDAFETLVSIDRAVLYGRLLRYVSNIQILCVFDMITSFLWLLSYEHRLIALKAFLPLLGIVGTRLRNPTILFSFTFYLTAAIALHLGFFISDGLWPLIFWILLYVYLMFLTYKLLRVIRELTPAELATIREAHFTLRRVRIV</sequence>
<dbReference type="Proteomes" id="UP000591131">
    <property type="component" value="Unassembled WGS sequence"/>
</dbReference>
<comment type="caution">
    <text evidence="2">The sequence shown here is derived from an EMBL/GenBank/DDBJ whole genome shotgun (WGS) entry which is preliminary data.</text>
</comment>
<dbReference type="OrthoDB" id="439305at2759"/>
<accession>A0A7J6N2D5</accession>
<keyword evidence="1" id="KW-0472">Membrane</keyword>
<name>A0A7J6N2D5_PERCH</name>
<gene>
    <name evidence="2" type="ORF">FOL47_000555</name>
</gene>
<proteinExistence type="predicted"/>
<evidence type="ECO:0000256" key="1">
    <source>
        <dbReference type="SAM" id="Phobius"/>
    </source>
</evidence>
<reference evidence="2 3" key="1">
    <citation type="submission" date="2020-04" db="EMBL/GenBank/DDBJ databases">
        <title>Perkinsus chesapeaki whole genome sequence.</title>
        <authorList>
            <person name="Bogema D.R."/>
        </authorList>
    </citation>
    <scope>NUCLEOTIDE SEQUENCE [LARGE SCALE GENOMIC DNA]</scope>
    <source>
        <strain evidence="2">ATCC PRA-425</strain>
    </source>
</reference>
<keyword evidence="1" id="KW-0812">Transmembrane</keyword>
<dbReference type="EMBL" id="JAAPAO010000011">
    <property type="protein sequence ID" value="KAF4677600.1"/>
    <property type="molecule type" value="Genomic_DNA"/>
</dbReference>
<keyword evidence="1" id="KW-1133">Transmembrane helix</keyword>
<feature type="transmembrane region" description="Helical" evidence="1">
    <location>
        <begin position="104"/>
        <end position="121"/>
    </location>
</feature>
<protein>
    <submittedName>
        <fullName evidence="2">Uncharacterized protein</fullName>
    </submittedName>
</protein>
<dbReference type="AlphaFoldDB" id="A0A7J6N2D5"/>
<evidence type="ECO:0000313" key="2">
    <source>
        <dbReference type="EMBL" id="KAF4677600.1"/>
    </source>
</evidence>
<feature type="transmembrane region" description="Helical" evidence="1">
    <location>
        <begin position="126"/>
        <end position="147"/>
    </location>
</feature>
<feature type="transmembrane region" description="Helical" evidence="1">
    <location>
        <begin position="153"/>
        <end position="171"/>
    </location>
</feature>
<organism evidence="2 3">
    <name type="scientific">Perkinsus chesapeaki</name>
    <name type="common">Clam parasite</name>
    <name type="synonym">Perkinsus andrewsi</name>
    <dbReference type="NCBI Taxonomy" id="330153"/>
    <lineage>
        <taxon>Eukaryota</taxon>
        <taxon>Sar</taxon>
        <taxon>Alveolata</taxon>
        <taxon>Perkinsozoa</taxon>
        <taxon>Perkinsea</taxon>
        <taxon>Perkinsida</taxon>
        <taxon>Perkinsidae</taxon>
        <taxon>Perkinsus</taxon>
    </lineage>
</organism>
<feature type="transmembrane region" description="Helical" evidence="1">
    <location>
        <begin position="78"/>
        <end position="98"/>
    </location>
</feature>
<evidence type="ECO:0000313" key="3">
    <source>
        <dbReference type="Proteomes" id="UP000591131"/>
    </source>
</evidence>
<keyword evidence="3" id="KW-1185">Reference proteome</keyword>